<name>A0ABD5T1W8_9EURY</name>
<dbReference type="Proteomes" id="UP001596274">
    <property type="component" value="Unassembled WGS sequence"/>
</dbReference>
<keyword evidence="2" id="KW-1185">Reference proteome</keyword>
<reference evidence="1 2" key="1">
    <citation type="journal article" date="2019" name="Int. J. Syst. Evol. Microbiol.">
        <title>The Global Catalogue of Microorganisms (GCM) 10K type strain sequencing project: providing services to taxonomists for standard genome sequencing and annotation.</title>
        <authorList>
            <consortium name="The Broad Institute Genomics Platform"/>
            <consortium name="The Broad Institute Genome Sequencing Center for Infectious Disease"/>
            <person name="Wu L."/>
            <person name="Ma J."/>
        </authorList>
    </citation>
    <scope>NUCLEOTIDE SEQUENCE [LARGE SCALE GENOMIC DNA]</scope>
    <source>
        <strain evidence="1 2">PJ61</strain>
    </source>
</reference>
<accession>A0ABD5T1W8</accession>
<proteinExistence type="predicted"/>
<comment type="caution">
    <text evidence="1">The sequence shown here is derived from an EMBL/GenBank/DDBJ whole genome shotgun (WGS) entry which is preliminary data.</text>
</comment>
<sequence length="93" mass="10239">MATTQTAESELEPGDSIEIEFLSVAGRSRERKSMDVEVEGVMGQILYLDPGYDIDVGLVLDPDGDLWARDEQGKDGLYGTRSKVQGDVWACKE</sequence>
<evidence type="ECO:0000313" key="1">
    <source>
        <dbReference type="EMBL" id="MFC6771465.1"/>
    </source>
</evidence>
<dbReference type="AlphaFoldDB" id="A0ABD5T1W8"/>
<gene>
    <name evidence="1" type="ORF">ACFQDD_08055</name>
</gene>
<protein>
    <submittedName>
        <fullName evidence="1">Uncharacterized protein</fullName>
    </submittedName>
</protein>
<dbReference type="EMBL" id="JBHSWT010000390">
    <property type="protein sequence ID" value="MFC6771465.1"/>
    <property type="molecule type" value="Genomic_DNA"/>
</dbReference>
<organism evidence="1 2">
    <name type="scientific">Halorubrum pallidum</name>
    <dbReference type="NCBI Taxonomy" id="1526114"/>
    <lineage>
        <taxon>Archaea</taxon>
        <taxon>Methanobacteriati</taxon>
        <taxon>Methanobacteriota</taxon>
        <taxon>Stenosarchaea group</taxon>
        <taxon>Halobacteria</taxon>
        <taxon>Halobacteriales</taxon>
        <taxon>Haloferacaceae</taxon>
        <taxon>Halorubrum</taxon>
    </lineage>
</organism>
<evidence type="ECO:0000313" key="2">
    <source>
        <dbReference type="Proteomes" id="UP001596274"/>
    </source>
</evidence>